<reference evidence="1 2" key="1">
    <citation type="submission" date="2020-08" db="EMBL/GenBank/DDBJ databases">
        <title>Genome sequence of Tessaracoccus defluvii JCM 17540T.</title>
        <authorList>
            <person name="Hyun D.-W."/>
            <person name="Bae J.-W."/>
        </authorList>
    </citation>
    <scope>NUCLEOTIDE SEQUENCE [LARGE SCALE GENOMIC DNA]</scope>
    <source>
        <strain evidence="1 2">JCM 17540</strain>
    </source>
</reference>
<keyword evidence="2" id="KW-1185">Reference proteome</keyword>
<dbReference type="KEGG" id="tdf:H9L22_07060"/>
<accession>A0A7H0H941</accession>
<evidence type="ECO:0000313" key="2">
    <source>
        <dbReference type="Proteomes" id="UP000516117"/>
    </source>
</evidence>
<dbReference type="Proteomes" id="UP000516117">
    <property type="component" value="Chromosome"/>
</dbReference>
<name>A0A7H0H941_9ACTN</name>
<gene>
    <name evidence="1" type="ORF">H9L22_07060</name>
</gene>
<sequence>MTWIVVFGVLALAGAVAVVGYAVWLAQRVGDVLAEVDVVAARFRELRHMLGRVQWATLRRH</sequence>
<proteinExistence type="predicted"/>
<dbReference type="RefSeq" id="WP_187722156.1">
    <property type="nucleotide sequence ID" value="NZ_BAABBL010000003.1"/>
</dbReference>
<dbReference type="EMBL" id="CP060789">
    <property type="protein sequence ID" value="QNP57057.1"/>
    <property type="molecule type" value="Genomic_DNA"/>
</dbReference>
<evidence type="ECO:0000313" key="1">
    <source>
        <dbReference type="EMBL" id="QNP57057.1"/>
    </source>
</evidence>
<protein>
    <submittedName>
        <fullName evidence="1">Uncharacterized protein</fullName>
    </submittedName>
</protein>
<organism evidence="1 2">
    <name type="scientific">Tessaracoccus defluvii</name>
    <dbReference type="NCBI Taxonomy" id="1285901"/>
    <lineage>
        <taxon>Bacteria</taxon>
        <taxon>Bacillati</taxon>
        <taxon>Actinomycetota</taxon>
        <taxon>Actinomycetes</taxon>
        <taxon>Propionibacteriales</taxon>
        <taxon>Propionibacteriaceae</taxon>
        <taxon>Tessaracoccus</taxon>
    </lineage>
</organism>
<dbReference type="AlphaFoldDB" id="A0A7H0H941"/>